<keyword evidence="1" id="KW-0812">Transmembrane</keyword>
<accession>A0A6J4LG13</accession>
<feature type="transmembrane region" description="Helical" evidence="1">
    <location>
        <begin position="41"/>
        <end position="59"/>
    </location>
</feature>
<keyword evidence="1" id="KW-0472">Membrane</keyword>
<organism evidence="2">
    <name type="scientific">uncultured Nocardioidaceae bacterium</name>
    <dbReference type="NCBI Taxonomy" id="253824"/>
    <lineage>
        <taxon>Bacteria</taxon>
        <taxon>Bacillati</taxon>
        <taxon>Actinomycetota</taxon>
        <taxon>Actinomycetes</taxon>
        <taxon>Propionibacteriales</taxon>
        <taxon>Nocardioidaceae</taxon>
        <taxon>environmental samples</taxon>
    </lineage>
</organism>
<evidence type="ECO:0000313" key="2">
    <source>
        <dbReference type="EMBL" id="CAA9332787.1"/>
    </source>
</evidence>
<dbReference type="AlphaFoldDB" id="A0A6J4LG13"/>
<name>A0A6J4LG13_9ACTN</name>
<gene>
    <name evidence="2" type="ORF">AVDCRST_MAG72-222</name>
</gene>
<dbReference type="Pfam" id="PF11222">
    <property type="entry name" value="DUF3017"/>
    <property type="match status" value="1"/>
</dbReference>
<protein>
    <recommendedName>
        <fullName evidence="3">DUF3017 domain-containing protein</fullName>
    </recommendedName>
</protein>
<dbReference type="EMBL" id="CADCUJ010000013">
    <property type="protein sequence ID" value="CAA9332787.1"/>
    <property type="molecule type" value="Genomic_DNA"/>
</dbReference>
<feature type="transmembrane region" description="Helical" evidence="1">
    <location>
        <begin position="75"/>
        <end position="93"/>
    </location>
</feature>
<evidence type="ECO:0000256" key="1">
    <source>
        <dbReference type="SAM" id="Phobius"/>
    </source>
</evidence>
<evidence type="ECO:0008006" key="3">
    <source>
        <dbReference type="Google" id="ProtNLM"/>
    </source>
</evidence>
<feature type="transmembrane region" description="Helical" evidence="1">
    <location>
        <begin position="12"/>
        <end position="35"/>
    </location>
</feature>
<reference evidence="2" key="1">
    <citation type="submission" date="2020-02" db="EMBL/GenBank/DDBJ databases">
        <authorList>
            <person name="Meier V. D."/>
        </authorList>
    </citation>
    <scope>NUCLEOTIDE SEQUENCE</scope>
    <source>
        <strain evidence="2">AVDCRST_MAG72</strain>
    </source>
</reference>
<sequence>MILEDNPQRRPQTFGGLVYLVITSMALTGLVFVVAGAWRPGVSWMGAGLLVGSAFRLVLPERRAGMLRVRRKAEDVLLLLVAGVALLVLAVVVPNQPG</sequence>
<proteinExistence type="predicted"/>
<keyword evidence="1" id="KW-1133">Transmembrane helix</keyword>
<dbReference type="InterPro" id="IPR021385">
    <property type="entry name" value="DUF3017"/>
</dbReference>